<dbReference type="EMBL" id="ADVG01000005">
    <property type="protein sequence ID" value="EFH79826.1"/>
    <property type="molecule type" value="Genomic_DNA"/>
</dbReference>
<evidence type="ECO:0000313" key="5">
    <source>
        <dbReference type="EMBL" id="EFH79826.1"/>
    </source>
</evidence>
<dbReference type="PANTHER" id="PTHR44943:SF8">
    <property type="entry name" value="TPR REPEAT-CONTAINING PROTEIN MJ0263"/>
    <property type="match status" value="1"/>
</dbReference>
<dbReference type="EMBL" id="ADVG01000005">
    <property type="protein sequence ID" value="EFH80450.1"/>
    <property type="molecule type" value="Genomic_DNA"/>
</dbReference>
<evidence type="ECO:0000313" key="8">
    <source>
        <dbReference type="Proteomes" id="UP000004508"/>
    </source>
</evidence>
<gene>
    <name evidence="5" type="ORF">Krac_0339</name>
    <name evidence="6" type="ORF">Krac_1049</name>
    <name evidence="7" type="ORF">Krac_11352</name>
</gene>
<keyword evidence="1" id="KW-0677">Repeat</keyword>
<protein>
    <submittedName>
        <fullName evidence="7">TPR repeat-containing protein</fullName>
    </submittedName>
</protein>
<dbReference type="STRING" id="485913.Krac_0339"/>
<dbReference type="Pfam" id="PF14024">
    <property type="entry name" value="DUF4240"/>
    <property type="match status" value="1"/>
</dbReference>
<dbReference type="InterPro" id="IPR019734">
    <property type="entry name" value="TPR_rpt"/>
</dbReference>
<keyword evidence="2 3" id="KW-0802">TPR repeat</keyword>
<dbReference type="RefSeq" id="WP_007906650.1">
    <property type="nucleotide sequence ID" value="NZ_ADVG01000001.1"/>
</dbReference>
<feature type="repeat" description="TPR" evidence="3">
    <location>
        <begin position="325"/>
        <end position="358"/>
    </location>
</feature>
<organism evidence="7 8">
    <name type="scientific">Ktedonobacter racemifer DSM 44963</name>
    <dbReference type="NCBI Taxonomy" id="485913"/>
    <lineage>
        <taxon>Bacteria</taxon>
        <taxon>Bacillati</taxon>
        <taxon>Chloroflexota</taxon>
        <taxon>Ktedonobacteria</taxon>
        <taxon>Ktedonobacterales</taxon>
        <taxon>Ktedonobacteraceae</taxon>
        <taxon>Ktedonobacter</taxon>
    </lineage>
</organism>
<dbReference type="Proteomes" id="UP000004508">
    <property type="component" value="Unassembled WGS sequence"/>
</dbReference>
<dbReference type="InParanoid" id="D6TK27"/>
<feature type="repeat" description="TPR" evidence="3">
    <location>
        <begin position="291"/>
        <end position="324"/>
    </location>
</feature>
<dbReference type="PANTHER" id="PTHR44943">
    <property type="entry name" value="CELLULOSE SYNTHASE OPERON PROTEIN C"/>
    <property type="match status" value="1"/>
</dbReference>
<feature type="domain" description="DUF4240" evidence="4">
    <location>
        <begin position="7"/>
        <end position="145"/>
    </location>
</feature>
<name>D6TK27_KTERA</name>
<evidence type="ECO:0000256" key="1">
    <source>
        <dbReference type="ARBA" id="ARBA00022737"/>
    </source>
</evidence>
<comment type="caution">
    <text evidence="7">The sequence shown here is derived from an EMBL/GenBank/DDBJ whole genome shotgun (WGS) entry which is preliminary data.</text>
</comment>
<dbReference type="InterPro" id="IPR025334">
    <property type="entry name" value="DUF4240"/>
</dbReference>
<dbReference type="SMART" id="SM00028">
    <property type="entry name" value="TPR"/>
    <property type="match status" value="5"/>
</dbReference>
<dbReference type="SUPFAM" id="SSF48452">
    <property type="entry name" value="TPR-like"/>
    <property type="match status" value="1"/>
</dbReference>
<dbReference type="PROSITE" id="PS50293">
    <property type="entry name" value="TPR_REGION"/>
    <property type="match status" value="1"/>
</dbReference>
<dbReference type="Pfam" id="PF13181">
    <property type="entry name" value="TPR_8"/>
    <property type="match status" value="1"/>
</dbReference>
<sequence>MNAPFPMEEQPFWAVIEQTRQATTQQEQTQRLAYGLHALSPEQIRAFDQRFRSLSNDLFPSQSLRQLLLNRHYTWGDDSWHYFLSWIIMQGNDAYTLASHASANLLPLIHAHSKPAKGLADIPTWFRPRWLPDFEGSAYVAGKVYLKKTGHEIEEDEAQEDEHQQEPEPNEWEALRIARARGHSLLLQGLRRLAARRKQEEETDLNEAAWASKQFYALNRHVLNPYGTHRPWSLDRHRYEEALEAFKQVLRLQPDNLFAHRKKGQALQALGRYEEALIIFGQLIHLTPEDLSLFYEKGALFFEAERYCEALAVFDQIFRRNPDDAMLHYYQGLALLRLGRIQEALGAFEQTLQLDPDYLPAYIAQGKLLVQSGRSQEALHACEQVLRLNPQTAWAVQTHQVLLRHVERNDQ</sequence>
<evidence type="ECO:0000259" key="4">
    <source>
        <dbReference type="Pfam" id="PF14024"/>
    </source>
</evidence>
<dbReference type="Pfam" id="PF13432">
    <property type="entry name" value="TPR_16"/>
    <property type="match status" value="1"/>
</dbReference>
<dbReference type="InterPro" id="IPR011990">
    <property type="entry name" value="TPR-like_helical_dom_sf"/>
</dbReference>
<accession>D6TK27</accession>
<dbReference type="AlphaFoldDB" id="D6TK27"/>
<evidence type="ECO:0000256" key="2">
    <source>
        <dbReference type="ARBA" id="ARBA00022803"/>
    </source>
</evidence>
<dbReference type="Gene3D" id="1.25.40.10">
    <property type="entry name" value="Tetratricopeptide repeat domain"/>
    <property type="match status" value="2"/>
</dbReference>
<keyword evidence="8" id="KW-1185">Reference proteome</keyword>
<proteinExistence type="predicted"/>
<evidence type="ECO:0000256" key="3">
    <source>
        <dbReference type="PROSITE-ProRule" id="PRU00339"/>
    </source>
</evidence>
<feature type="repeat" description="TPR" evidence="3">
    <location>
        <begin position="359"/>
        <end position="392"/>
    </location>
</feature>
<evidence type="ECO:0000313" key="6">
    <source>
        <dbReference type="EMBL" id="EFH80450.1"/>
    </source>
</evidence>
<dbReference type="Pfam" id="PF14559">
    <property type="entry name" value="TPR_19"/>
    <property type="match status" value="1"/>
</dbReference>
<evidence type="ECO:0000313" key="7">
    <source>
        <dbReference type="EMBL" id="EFH89784.1"/>
    </source>
</evidence>
<reference evidence="7 8" key="1">
    <citation type="journal article" date="2011" name="Stand. Genomic Sci.">
        <title>Non-contiguous finished genome sequence and contextual data of the filamentous soil bacterium Ktedonobacter racemifer type strain (SOSP1-21).</title>
        <authorList>
            <person name="Chang Y.J."/>
            <person name="Land M."/>
            <person name="Hauser L."/>
            <person name="Chertkov O."/>
            <person name="Del Rio T.G."/>
            <person name="Nolan M."/>
            <person name="Copeland A."/>
            <person name="Tice H."/>
            <person name="Cheng J.F."/>
            <person name="Lucas S."/>
            <person name="Han C."/>
            <person name="Goodwin L."/>
            <person name="Pitluck S."/>
            <person name="Ivanova N."/>
            <person name="Ovchinikova G."/>
            <person name="Pati A."/>
            <person name="Chen A."/>
            <person name="Palaniappan K."/>
            <person name="Mavromatis K."/>
            <person name="Liolios K."/>
            <person name="Brettin T."/>
            <person name="Fiebig A."/>
            <person name="Rohde M."/>
            <person name="Abt B."/>
            <person name="Goker M."/>
            <person name="Detter J.C."/>
            <person name="Woyke T."/>
            <person name="Bristow J."/>
            <person name="Eisen J.A."/>
            <person name="Markowitz V."/>
            <person name="Hugenholtz P."/>
            <person name="Kyrpides N.C."/>
            <person name="Klenk H.P."/>
            <person name="Lapidus A."/>
        </authorList>
    </citation>
    <scope>NUCLEOTIDE SEQUENCE [LARGE SCALE GENOMIC DNA]</scope>
    <source>
        <strain evidence="8">DSM 44963</strain>
        <strain evidence="7">SOSP1-21</strain>
    </source>
</reference>
<dbReference type="EMBL" id="ADVG01000001">
    <property type="protein sequence ID" value="EFH89784.1"/>
    <property type="molecule type" value="Genomic_DNA"/>
</dbReference>
<dbReference type="InterPro" id="IPR051685">
    <property type="entry name" value="Ycf3/AcsC/BcsC/TPR_MFPF"/>
</dbReference>
<dbReference type="PROSITE" id="PS50005">
    <property type="entry name" value="TPR"/>
    <property type="match status" value="4"/>
</dbReference>
<feature type="repeat" description="TPR" evidence="3">
    <location>
        <begin position="257"/>
        <end position="290"/>
    </location>
</feature>
<dbReference type="eggNOG" id="COG0457">
    <property type="taxonomic scope" value="Bacteria"/>
</dbReference>